<organism evidence="1 2">
    <name type="scientific">Bacteroides reticulotermitis</name>
    <dbReference type="NCBI Taxonomy" id="1133319"/>
    <lineage>
        <taxon>Bacteria</taxon>
        <taxon>Pseudomonadati</taxon>
        <taxon>Bacteroidota</taxon>
        <taxon>Bacteroidia</taxon>
        <taxon>Bacteroidales</taxon>
        <taxon>Bacteroidaceae</taxon>
        <taxon>Bacteroides</taxon>
    </lineage>
</organism>
<evidence type="ECO:0000313" key="2">
    <source>
        <dbReference type="Proteomes" id="UP000560658"/>
    </source>
</evidence>
<reference evidence="1" key="1">
    <citation type="submission" date="2020-08" db="EMBL/GenBank/DDBJ databases">
        <title>Genomic Encyclopedia of Type Strains, Phase IV (KMG-IV): sequencing the most valuable type-strain genomes for metagenomic binning, comparative biology and taxonomic classification.</title>
        <authorList>
            <person name="Goeker M."/>
        </authorList>
    </citation>
    <scope>NUCLEOTIDE SEQUENCE [LARGE SCALE GENOMIC DNA]</scope>
    <source>
        <strain evidence="1">DSM 105720</strain>
    </source>
</reference>
<name>A0A840D156_9BACE</name>
<sequence length="473" mass="51745">MHKLIRNIGFIIALSGVALVACDDDYPKSKVEPYATELLTIKVLNAGADGSTVLQGTIDEANKTVSFPRLELTTDFSALKFEAEVSEGAELKQTVFDFSMDEEEASKRLLLRIQNHNRYKDYFVEIRRKVPLYGADFGQATEYNFSGSLLYPSFTGLLTRCASFDGEHVLVVTREATGPHLLKLSDIKKGTIEPNKLDLTGVTGGTFAYNTGALVNGHIYISSLSGGAVSPLKIYYWETPGSKPELLANINTSAILDAGLRHGDAISVNVNKEGSGFIYYGDNSTYTKILRLTVTNHTTISDPIVFSTGKDVSTYTNVFRIEDSNEYVWSGVKVPVALTDESVGVKYSMDKSHIAAEAIAAKIFTFNKERYLMVCTSGLGGATTATPALHVYNITRGKTIEEALERFDMGDNHTPDYSFILGGVGNAAPSAQTDYYIEKDEEGNDVKLYLFGSRADSGFVISEFPIKKGEIED</sequence>
<dbReference type="EMBL" id="JACIER010000010">
    <property type="protein sequence ID" value="MBB4044791.1"/>
    <property type="molecule type" value="Genomic_DNA"/>
</dbReference>
<protein>
    <recommendedName>
        <fullName evidence="3">DUF4623 domain-containing protein</fullName>
    </recommendedName>
</protein>
<gene>
    <name evidence="1" type="ORF">GGR06_002589</name>
</gene>
<dbReference type="Gene3D" id="2.60.40.2340">
    <property type="match status" value="1"/>
</dbReference>
<evidence type="ECO:0008006" key="3">
    <source>
        <dbReference type="Google" id="ProtNLM"/>
    </source>
</evidence>
<dbReference type="InterPro" id="IPR027863">
    <property type="entry name" value="DUF4623"/>
</dbReference>
<keyword evidence="2" id="KW-1185">Reference proteome</keyword>
<dbReference type="Pfam" id="PF15416">
    <property type="entry name" value="DUF4623"/>
    <property type="match status" value="1"/>
</dbReference>
<accession>A0A840D156</accession>
<dbReference type="PROSITE" id="PS51257">
    <property type="entry name" value="PROKAR_LIPOPROTEIN"/>
    <property type="match status" value="1"/>
</dbReference>
<dbReference type="AlphaFoldDB" id="A0A840D156"/>
<proteinExistence type="predicted"/>
<evidence type="ECO:0000313" key="1">
    <source>
        <dbReference type="EMBL" id="MBB4044791.1"/>
    </source>
</evidence>
<comment type="caution">
    <text evidence="1">The sequence shown here is derived from an EMBL/GenBank/DDBJ whole genome shotgun (WGS) entry which is preliminary data.</text>
</comment>
<dbReference type="Proteomes" id="UP000560658">
    <property type="component" value="Unassembled WGS sequence"/>
</dbReference>
<dbReference type="RefSeq" id="WP_044164704.1">
    <property type="nucleotide sequence ID" value="NZ_JACIER010000010.1"/>
</dbReference>